<keyword evidence="6" id="KW-1185">Reference proteome</keyword>
<evidence type="ECO:0000256" key="1">
    <source>
        <dbReference type="ARBA" id="ARBA00004496"/>
    </source>
</evidence>
<dbReference type="GeneID" id="106477356"/>
<evidence type="ECO:0000256" key="4">
    <source>
        <dbReference type="ARBA" id="ARBA00022679"/>
    </source>
</evidence>
<feature type="non-terminal residue" evidence="7">
    <location>
        <position position="1"/>
    </location>
</feature>
<keyword evidence="4" id="KW-0808">Transferase</keyword>
<name>A0ABM1RZ70_LIMPO</name>
<accession>A0ABM1RZ70</accession>
<dbReference type="Proteomes" id="UP000694941">
    <property type="component" value="Unplaced"/>
</dbReference>
<keyword evidence="5" id="KW-0418">Kinase</keyword>
<organism evidence="6 7">
    <name type="scientific">Limulus polyphemus</name>
    <name type="common">Atlantic horseshoe crab</name>
    <dbReference type="NCBI Taxonomy" id="6850"/>
    <lineage>
        <taxon>Eukaryota</taxon>
        <taxon>Metazoa</taxon>
        <taxon>Ecdysozoa</taxon>
        <taxon>Arthropoda</taxon>
        <taxon>Chelicerata</taxon>
        <taxon>Merostomata</taxon>
        <taxon>Xiphosura</taxon>
        <taxon>Limulidae</taxon>
        <taxon>Limulus</taxon>
    </lineage>
</organism>
<reference evidence="7" key="1">
    <citation type="submission" date="2025-08" db="UniProtKB">
        <authorList>
            <consortium name="RefSeq"/>
        </authorList>
    </citation>
    <scope>IDENTIFICATION</scope>
    <source>
        <tissue evidence="7">Muscle</tissue>
    </source>
</reference>
<dbReference type="InterPro" id="IPR051302">
    <property type="entry name" value="Dual_SerThr-Tyr_Kinase"/>
</dbReference>
<dbReference type="RefSeq" id="XP_022236675.1">
    <property type="nucleotide sequence ID" value="XM_022380967.1"/>
</dbReference>
<gene>
    <name evidence="7" type="primary">LOC106477356</name>
</gene>
<sequence length="395" mass="45731">HLNRIKLPPNEEKLIENLVEQPLGIIILGQNCLAKASVVNELFGQPLLPTLYPRQCNQEERLSWRMVRFSYGTHTQISLALANSYELVEHLIEQPWHTIPAADLEVGKNPDLSTAVLEIRLRHALLRDNVQVVVSPSNHTSQFNQVYRHCVEGLTPILIYCFKEDTLTEKELEDLISLKKVAPKQPVFFVCSRPMPTCELTESEQHARSELLSSHSHILQPHMLQEIYSNKLYRLTQKQQESRLPNKGRSVFQQLCGLGYLSSMSVSTKRNLQRQHSNFYEVESELIENFDNFPSILLFIRHLLQSLLIEATTLLNESHNRCLRMFVLTAFDMTRDMLVTPKRLEYTRQREAELYSSLMTIASKKQEEIRQLIVNTIEGMKEDLLEEATNHQFQG</sequence>
<protein>
    <submittedName>
        <fullName evidence="7">Dual serine/threonine and tyrosine protein kinase-like</fullName>
    </submittedName>
</protein>
<evidence type="ECO:0000256" key="3">
    <source>
        <dbReference type="ARBA" id="ARBA00022527"/>
    </source>
</evidence>
<keyword evidence="3" id="KW-0723">Serine/threonine-protein kinase</keyword>
<evidence type="ECO:0000256" key="5">
    <source>
        <dbReference type="ARBA" id="ARBA00022777"/>
    </source>
</evidence>
<proteinExistence type="predicted"/>
<keyword evidence="2" id="KW-0963">Cytoplasm</keyword>
<evidence type="ECO:0000256" key="2">
    <source>
        <dbReference type="ARBA" id="ARBA00022490"/>
    </source>
</evidence>
<evidence type="ECO:0000313" key="6">
    <source>
        <dbReference type="Proteomes" id="UP000694941"/>
    </source>
</evidence>
<evidence type="ECO:0000313" key="7">
    <source>
        <dbReference type="RefSeq" id="XP_022236675.1"/>
    </source>
</evidence>
<dbReference type="PANTHER" id="PTHR46392">
    <property type="entry name" value="DUAL SERINE/THREONINE AND TYROSINE PROTEIN KINASE"/>
    <property type="match status" value="1"/>
</dbReference>
<comment type="subcellular location">
    <subcellularLocation>
        <location evidence="1">Cytoplasm</location>
    </subcellularLocation>
</comment>
<dbReference type="PANTHER" id="PTHR46392:SF1">
    <property type="entry name" value="DUAL SERINE_THREONINE AND TYROSINE PROTEIN KINASE"/>
    <property type="match status" value="1"/>
</dbReference>